<feature type="transmembrane region" description="Helical" evidence="5">
    <location>
        <begin position="147"/>
        <end position="167"/>
    </location>
</feature>
<dbReference type="InterPro" id="IPR007271">
    <property type="entry name" value="Nuc_sug_transpt"/>
</dbReference>
<evidence type="ECO:0000256" key="3">
    <source>
        <dbReference type="ARBA" id="ARBA00022989"/>
    </source>
</evidence>
<dbReference type="GeneID" id="30177993"/>
<reference evidence="7 8" key="1">
    <citation type="journal article" date="2016" name="Proc. Natl. Acad. Sci. U.S.A.">
        <title>Comparative genomics of biotechnologically important yeasts.</title>
        <authorList>
            <person name="Riley R."/>
            <person name="Haridas S."/>
            <person name="Wolfe K.H."/>
            <person name="Lopes M.R."/>
            <person name="Hittinger C.T."/>
            <person name="Goeker M."/>
            <person name="Salamov A.A."/>
            <person name="Wisecaver J.H."/>
            <person name="Long T.M."/>
            <person name="Calvey C.H."/>
            <person name="Aerts A.L."/>
            <person name="Barry K.W."/>
            <person name="Choi C."/>
            <person name="Clum A."/>
            <person name="Coughlan A.Y."/>
            <person name="Deshpande S."/>
            <person name="Douglass A.P."/>
            <person name="Hanson S.J."/>
            <person name="Klenk H.-P."/>
            <person name="LaButti K.M."/>
            <person name="Lapidus A."/>
            <person name="Lindquist E.A."/>
            <person name="Lipzen A.M."/>
            <person name="Meier-Kolthoff J.P."/>
            <person name="Ohm R.A."/>
            <person name="Otillar R.P."/>
            <person name="Pangilinan J.L."/>
            <person name="Peng Y."/>
            <person name="Rokas A."/>
            <person name="Rosa C.A."/>
            <person name="Scheuner C."/>
            <person name="Sibirny A.A."/>
            <person name="Slot J.C."/>
            <person name="Stielow J.B."/>
            <person name="Sun H."/>
            <person name="Kurtzman C.P."/>
            <person name="Blackwell M."/>
            <person name="Grigoriev I.V."/>
            <person name="Jeffries T.W."/>
        </authorList>
    </citation>
    <scope>NUCLEOTIDE SEQUENCE [LARGE SCALE GENOMIC DNA]</scope>
    <source>
        <strain evidence="7 8">NRRL Y-2026</strain>
    </source>
</reference>
<accession>A0A1E3NL72</accession>
<dbReference type="GO" id="GO:0015165">
    <property type="term" value="F:pyrimidine nucleotide-sugar transmembrane transporter activity"/>
    <property type="evidence" value="ECO:0007669"/>
    <property type="project" value="InterPro"/>
</dbReference>
<dbReference type="EMBL" id="KV454003">
    <property type="protein sequence ID" value="ODQ46870.1"/>
    <property type="molecule type" value="Genomic_DNA"/>
</dbReference>
<dbReference type="OrthoDB" id="408493at2759"/>
<protein>
    <recommendedName>
        <fullName evidence="9">EamA domain-containing protein</fullName>
    </recommendedName>
</protein>
<evidence type="ECO:0000256" key="5">
    <source>
        <dbReference type="SAM" id="Phobius"/>
    </source>
</evidence>
<dbReference type="Proteomes" id="UP000094455">
    <property type="component" value="Unassembled WGS sequence"/>
</dbReference>
<dbReference type="Gene3D" id="1.10.3730.20">
    <property type="match status" value="1"/>
</dbReference>
<feature type="transmembrane region" description="Helical" evidence="5">
    <location>
        <begin position="105"/>
        <end position="127"/>
    </location>
</feature>
<gene>
    <name evidence="7" type="ORF">PICMEDRAFT_16679</name>
</gene>
<dbReference type="InterPro" id="IPR037185">
    <property type="entry name" value="EmrE-like"/>
</dbReference>
<keyword evidence="6" id="KW-0732">Signal</keyword>
<dbReference type="PANTHER" id="PTHR13146">
    <property type="match status" value="1"/>
</dbReference>
<evidence type="ECO:0000313" key="7">
    <source>
        <dbReference type="EMBL" id="ODQ46870.1"/>
    </source>
</evidence>
<feature type="transmembrane region" description="Helical" evidence="5">
    <location>
        <begin position="79"/>
        <end position="98"/>
    </location>
</feature>
<evidence type="ECO:0000313" key="8">
    <source>
        <dbReference type="Proteomes" id="UP000094455"/>
    </source>
</evidence>
<feature type="transmembrane region" description="Helical" evidence="5">
    <location>
        <begin position="225"/>
        <end position="251"/>
    </location>
</feature>
<evidence type="ECO:0008006" key="9">
    <source>
        <dbReference type="Google" id="ProtNLM"/>
    </source>
</evidence>
<sequence length="321" mass="35069">MLCWIPLLLMKCFLAKPASGQHERSRLIEEGATVGDRAAALRRRPTLRESLVMAVPSMCDLLGTTLMNVGLVYTPVSVYQMTRGSIILIVGLMSVMFLQKRITKLEWVSLFVVFLGVFLVGLSGYLSGGDADGVGAGATKAGVSFDIVIGMTLVFLGITLTAVQFVVEEHILTYLKVEPVEVVGYEGLYGVALTTTAMTVGWLAYGQGYFDLAAAFRQMFGNPVILLTTVLIMVSICLFNFCGISLTYLLNSTSRSTIDTSRTLLVWLISMALGWESFHWLQMLAFGLLVGGTLAFNGVIQPENWSVVPAWLKDLEENVHT</sequence>
<dbReference type="GO" id="GO:0000139">
    <property type="term" value="C:Golgi membrane"/>
    <property type="evidence" value="ECO:0007669"/>
    <property type="project" value="InterPro"/>
</dbReference>
<evidence type="ECO:0000256" key="4">
    <source>
        <dbReference type="ARBA" id="ARBA00023136"/>
    </source>
</evidence>
<comment type="subcellular location">
    <subcellularLocation>
        <location evidence="1">Membrane</location>
        <topology evidence="1">Multi-pass membrane protein</topology>
    </subcellularLocation>
</comment>
<proteinExistence type="predicted"/>
<dbReference type="PANTHER" id="PTHR13146:SF0">
    <property type="entry name" value="SOLUTE CARRIER FAMILY 35 MEMBER F6"/>
    <property type="match status" value="1"/>
</dbReference>
<evidence type="ECO:0000256" key="6">
    <source>
        <dbReference type="SAM" id="SignalP"/>
    </source>
</evidence>
<dbReference type="RefSeq" id="XP_019017983.1">
    <property type="nucleotide sequence ID" value="XM_019161306.1"/>
</dbReference>
<dbReference type="SUPFAM" id="SSF103481">
    <property type="entry name" value="Multidrug resistance efflux transporter EmrE"/>
    <property type="match status" value="1"/>
</dbReference>
<dbReference type="STRING" id="763406.A0A1E3NL72"/>
<feature type="chain" id="PRO_5009133417" description="EamA domain-containing protein" evidence="6">
    <location>
        <begin position="21"/>
        <end position="321"/>
    </location>
</feature>
<organism evidence="7 8">
    <name type="scientific">Pichia membranifaciens NRRL Y-2026</name>
    <dbReference type="NCBI Taxonomy" id="763406"/>
    <lineage>
        <taxon>Eukaryota</taxon>
        <taxon>Fungi</taxon>
        <taxon>Dikarya</taxon>
        <taxon>Ascomycota</taxon>
        <taxon>Saccharomycotina</taxon>
        <taxon>Pichiomycetes</taxon>
        <taxon>Pichiales</taxon>
        <taxon>Pichiaceae</taxon>
        <taxon>Pichia</taxon>
    </lineage>
</organism>
<feature type="signal peptide" evidence="6">
    <location>
        <begin position="1"/>
        <end position="20"/>
    </location>
</feature>
<name>A0A1E3NL72_9ASCO</name>
<feature type="transmembrane region" description="Helical" evidence="5">
    <location>
        <begin position="187"/>
        <end position="205"/>
    </location>
</feature>
<feature type="transmembrane region" description="Helical" evidence="5">
    <location>
        <begin position="263"/>
        <end position="281"/>
    </location>
</feature>
<dbReference type="AlphaFoldDB" id="A0A1E3NL72"/>
<evidence type="ECO:0000256" key="1">
    <source>
        <dbReference type="ARBA" id="ARBA00004141"/>
    </source>
</evidence>
<keyword evidence="8" id="KW-1185">Reference proteome</keyword>
<evidence type="ECO:0000256" key="2">
    <source>
        <dbReference type="ARBA" id="ARBA00022692"/>
    </source>
</evidence>
<dbReference type="Pfam" id="PF04142">
    <property type="entry name" value="Nuc_sug_transp"/>
    <property type="match status" value="1"/>
</dbReference>
<keyword evidence="3 5" id="KW-1133">Transmembrane helix</keyword>
<keyword evidence="4 5" id="KW-0472">Membrane</keyword>
<keyword evidence="2 5" id="KW-0812">Transmembrane</keyword>